<accession>A0AAD4GAI1</accession>
<dbReference type="EMBL" id="WHUW01000042">
    <property type="protein sequence ID" value="KAF8432208.1"/>
    <property type="molecule type" value="Genomic_DNA"/>
</dbReference>
<proteinExistence type="predicted"/>
<feature type="non-terminal residue" evidence="2">
    <location>
        <position position="460"/>
    </location>
</feature>
<name>A0AAD4GAI1_BOLED</name>
<evidence type="ECO:0000259" key="1">
    <source>
        <dbReference type="Pfam" id="PF01926"/>
    </source>
</evidence>
<evidence type="ECO:0000313" key="2">
    <source>
        <dbReference type="EMBL" id="KAF8432208.1"/>
    </source>
</evidence>
<dbReference type="AlphaFoldDB" id="A0AAD4GAI1"/>
<comment type="caution">
    <text evidence="2">The sequence shown here is derived from an EMBL/GenBank/DDBJ whole genome shotgun (WGS) entry which is preliminary data.</text>
</comment>
<dbReference type="Pfam" id="PF01926">
    <property type="entry name" value="MMR_HSR1"/>
    <property type="match status" value="1"/>
</dbReference>
<reference evidence="2" key="1">
    <citation type="submission" date="2019-10" db="EMBL/GenBank/DDBJ databases">
        <authorList>
            <consortium name="DOE Joint Genome Institute"/>
            <person name="Kuo A."/>
            <person name="Miyauchi S."/>
            <person name="Kiss E."/>
            <person name="Drula E."/>
            <person name="Kohler A."/>
            <person name="Sanchez-Garcia M."/>
            <person name="Andreopoulos B."/>
            <person name="Barry K.W."/>
            <person name="Bonito G."/>
            <person name="Buee M."/>
            <person name="Carver A."/>
            <person name="Chen C."/>
            <person name="Cichocki N."/>
            <person name="Clum A."/>
            <person name="Culley D."/>
            <person name="Crous P.W."/>
            <person name="Fauchery L."/>
            <person name="Girlanda M."/>
            <person name="Hayes R."/>
            <person name="Keri Z."/>
            <person name="LaButti K."/>
            <person name="Lipzen A."/>
            <person name="Lombard V."/>
            <person name="Magnuson J."/>
            <person name="Maillard F."/>
            <person name="Morin E."/>
            <person name="Murat C."/>
            <person name="Nolan M."/>
            <person name="Ohm R."/>
            <person name="Pangilinan J."/>
            <person name="Pereira M."/>
            <person name="Perotto S."/>
            <person name="Peter M."/>
            <person name="Riley R."/>
            <person name="Sitrit Y."/>
            <person name="Stielow B."/>
            <person name="Szollosi G."/>
            <person name="Zifcakova L."/>
            <person name="Stursova M."/>
            <person name="Spatafora J.W."/>
            <person name="Tedersoo L."/>
            <person name="Vaario L.-M."/>
            <person name="Yamada A."/>
            <person name="Yan M."/>
            <person name="Wang P."/>
            <person name="Xu J."/>
            <person name="Bruns T."/>
            <person name="Baldrian P."/>
            <person name="Vilgalys R."/>
            <person name="Henrissat B."/>
            <person name="Grigoriev I.V."/>
            <person name="Hibbett D."/>
            <person name="Nagy L.G."/>
            <person name="Martin F.M."/>
        </authorList>
    </citation>
    <scope>NUCLEOTIDE SEQUENCE</scope>
    <source>
        <strain evidence="2">BED1</strain>
    </source>
</reference>
<dbReference type="SUPFAM" id="SSF52540">
    <property type="entry name" value="P-loop containing nucleoside triphosphate hydrolases"/>
    <property type="match status" value="1"/>
</dbReference>
<dbReference type="GO" id="GO:0005525">
    <property type="term" value="F:GTP binding"/>
    <property type="evidence" value="ECO:0007669"/>
    <property type="project" value="InterPro"/>
</dbReference>
<protein>
    <recommendedName>
        <fullName evidence="1">G domain-containing protein</fullName>
    </recommendedName>
</protein>
<dbReference type="InterPro" id="IPR027417">
    <property type="entry name" value="P-loop_NTPase"/>
</dbReference>
<organism evidence="2 3">
    <name type="scientific">Boletus edulis BED1</name>
    <dbReference type="NCBI Taxonomy" id="1328754"/>
    <lineage>
        <taxon>Eukaryota</taxon>
        <taxon>Fungi</taxon>
        <taxon>Dikarya</taxon>
        <taxon>Basidiomycota</taxon>
        <taxon>Agaricomycotina</taxon>
        <taxon>Agaricomycetes</taxon>
        <taxon>Agaricomycetidae</taxon>
        <taxon>Boletales</taxon>
        <taxon>Boletineae</taxon>
        <taxon>Boletaceae</taxon>
        <taxon>Boletoideae</taxon>
        <taxon>Boletus</taxon>
    </lineage>
</organism>
<dbReference type="Gene3D" id="3.40.50.300">
    <property type="entry name" value="P-loop containing nucleotide triphosphate hydrolases"/>
    <property type="match status" value="1"/>
</dbReference>
<reference evidence="2" key="2">
    <citation type="journal article" date="2020" name="Nat. Commun.">
        <title>Large-scale genome sequencing of mycorrhizal fungi provides insights into the early evolution of symbiotic traits.</title>
        <authorList>
            <person name="Miyauchi S."/>
            <person name="Kiss E."/>
            <person name="Kuo A."/>
            <person name="Drula E."/>
            <person name="Kohler A."/>
            <person name="Sanchez-Garcia M."/>
            <person name="Morin E."/>
            <person name="Andreopoulos B."/>
            <person name="Barry K.W."/>
            <person name="Bonito G."/>
            <person name="Buee M."/>
            <person name="Carver A."/>
            <person name="Chen C."/>
            <person name="Cichocki N."/>
            <person name="Clum A."/>
            <person name="Culley D."/>
            <person name="Crous P.W."/>
            <person name="Fauchery L."/>
            <person name="Girlanda M."/>
            <person name="Hayes R.D."/>
            <person name="Keri Z."/>
            <person name="LaButti K."/>
            <person name="Lipzen A."/>
            <person name="Lombard V."/>
            <person name="Magnuson J."/>
            <person name="Maillard F."/>
            <person name="Murat C."/>
            <person name="Nolan M."/>
            <person name="Ohm R.A."/>
            <person name="Pangilinan J."/>
            <person name="Pereira M.F."/>
            <person name="Perotto S."/>
            <person name="Peter M."/>
            <person name="Pfister S."/>
            <person name="Riley R."/>
            <person name="Sitrit Y."/>
            <person name="Stielow J.B."/>
            <person name="Szollosi G."/>
            <person name="Zifcakova L."/>
            <person name="Stursova M."/>
            <person name="Spatafora J.W."/>
            <person name="Tedersoo L."/>
            <person name="Vaario L.M."/>
            <person name="Yamada A."/>
            <person name="Yan M."/>
            <person name="Wang P."/>
            <person name="Xu J."/>
            <person name="Bruns T."/>
            <person name="Baldrian P."/>
            <person name="Vilgalys R."/>
            <person name="Dunand C."/>
            <person name="Henrissat B."/>
            <person name="Grigoriev I.V."/>
            <person name="Hibbett D."/>
            <person name="Nagy L.G."/>
            <person name="Martin F.M."/>
        </authorList>
    </citation>
    <scope>NUCLEOTIDE SEQUENCE</scope>
    <source>
        <strain evidence="2">BED1</strain>
    </source>
</reference>
<keyword evidence="3" id="KW-1185">Reference proteome</keyword>
<feature type="domain" description="G" evidence="1">
    <location>
        <begin position="24"/>
        <end position="149"/>
    </location>
</feature>
<sequence length="460" mass="51865">MGSWDEASTESTIDGILKNIPRFRILCVGGSGVGKSSLINRVFGITEAKVSTYAPGEASIDQEFVSDENKYFVLHDSKGFEPGNNINFELAAKFLQERNDKKLLKDRLHAIWLCTETPRAGRRVLEGGEKKLLALAYKLGTPVVVVFTKYDLLEWCKRLEEEEEEEGLDEETLRTKSEMNARVALKASVDSLNRSTAVLNIPTLPCTGISVFQGYEGTIATLVDMTRNIVEERLKGDAWVTWAIAQRANLPMKIEACVDVYYRALTGITPGTGNMLLWECLAQVHRDIVTCWNFRDKSKILGGTEFMLLMLYLVQDLKDQSPTNPTPSLDKIRQFVQLITTSTISIAPPAANLGLTYFFVKWVSDAVLQHTPEVEALLMAYIIDLISVLKALFDLMLKPDLAGTINWEVLKGAFEDYERSNRRKDIHDSCRSLYGTRGQILSRENFRQMFKRLLDQSLGR</sequence>
<dbReference type="Proteomes" id="UP001194468">
    <property type="component" value="Unassembled WGS sequence"/>
</dbReference>
<evidence type="ECO:0000313" key="3">
    <source>
        <dbReference type="Proteomes" id="UP001194468"/>
    </source>
</evidence>
<dbReference type="InterPro" id="IPR006073">
    <property type="entry name" value="GTP-bd"/>
</dbReference>
<gene>
    <name evidence="2" type="ORF">L210DRAFT_3558661</name>
</gene>